<evidence type="ECO:0000313" key="2">
    <source>
        <dbReference type="EMBL" id="TCO06891.1"/>
    </source>
</evidence>
<name>A0A4R2GG11_9BACT</name>
<evidence type="ECO:0000259" key="1">
    <source>
        <dbReference type="Pfam" id="PF09359"/>
    </source>
</evidence>
<feature type="domain" description="VTC" evidence="1">
    <location>
        <begin position="10"/>
        <end position="231"/>
    </location>
</feature>
<organism evidence="2 3">
    <name type="scientific">Natronoflexus pectinivorans</name>
    <dbReference type="NCBI Taxonomy" id="682526"/>
    <lineage>
        <taxon>Bacteria</taxon>
        <taxon>Pseudomonadati</taxon>
        <taxon>Bacteroidota</taxon>
        <taxon>Bacteroidia</taxon>
        <taxon>Marinilabiliales</taxon>
        <taxon>Marinilabiliaceae</taxon>
        <taxon>Natronoflexus</taxon>
    </lineage>
</organism>
<comment type="caution">
    <text evidence="2">The sequence shown here is derived from an EMBL/GenBank/DDBJ whole genome shotgun (WGS) entry which is preliminary data.</text>
</comment>
<reference evidence="2 3" key="1">
    <citation type="submission" date="2019-03" db="EMBL/GenBank/DDBJ databases">
        <title>Genomic Encyclopedia of Type Strains, Phase IV (KMG-IV): sequencing the most valuable type-strain genomes for metagenomic binning, comparative biology and taxonomic classification.</title>
        <authorList>
            <person name="Goeker M."/>
        </authorList>
    </citation>
    <scope>NUCLEOTIDE SEQUENCE [LARGE SCALE GENOMIC DNA]</scope>
    <source>
        <strain evidence="2 3">DSM 24179</strain>
    </source>
</reference>
<dbReference type="EMBL" id="SLWK01000011">
    <property type="protein sequence ID" value="TCO06891.1"/>
    <property type="molecule type" value="Genomic_DNA"/>
</dbReference>
<dbReference type="Pfam" id="PF09359">
    <property type="entry name" value="VTC"/>
    <property type="match status" value="1"/>
</dbReference>
<dbReference type="RefSeq" id="WP_132434487.1">
    <property type="nucleotide sequence ID" value="NZ_SLWK01000011.1"/>
</dbReference>
<proteinExistence type="predicted"/>
<keyword evidence="3" id="KW-1185">Reference proteome</keyword>
<protein>
    <submittedName>
        <fullName evidence="2">VTC domain-containing protein</fullName>
    </submittedName>
</protein>
<evidence type="ECO:0000313" key="3">
    <source>
        <dbReference type="Proteomes" id="UP000295221"/>
    </source>
</evidence>
<accession>A0A4R2GG11</accession>
<dbReference type="Gene3D" id="3.20.100.30">
    <property type="entry name" value="VTC, catalytic tunnel domain"/>
    <property type="match status" value="1"/>
</dbReference>
<dbReference type="InterPro" id="IPR018966">
    <property type="entry name" value="VTC_domain"/>
</dbReference>
<dbReference type="InterPro" id="IPR042267">
    <property type="entry name" value="VTC_sf"/>
</dbReference>
<gene>
    <name evidence="2" type="ORF">EV194_1117</name>
</gene>
<dbReference type="OrthoDB" id="148766at2"/>
<dbReference type="AlphaFoldDB" id="A0A4R2GG11"/>
<dbReference type="CDD" id="cd07750">
    <property type="entry name" value="PolyPPase_VTC_like"/>
    <property type="match status" value="1"/>
</dbReference>
<sequence>MTHDLLNNSRFELKYRISYFTYLKIRNMVKANMKKDKFTRSSQKAGYLVRSLYFDTHSLSAYHEKMSGDNERIKFRIRTYHDRFTENAPIRVELKGRKSGLVIKKSAFISTETYQQFLINKHWLENDPVLEEFERLMQIKSLEPKVITQYRREGYETRYKGDLRITFDHNVESTHANELFPNKAFYKEHHRNAIIMEIKFKKSPPKWVHQLVHIYGLKAIANSKFTQAIQVSRKDLHHPGGIIVVR</sequence>
<dbReference type="Proteomes" id="UP000295221">
    <property type="component" value="Unassembled WGS sequence"/>
</dbReference>
<dbReference type="GO" id="GO:0006799">
    <property type="term" value="P:polyphosphate biosynthetic process"/>
    <property type="evidence" value="ECO:0007669"/>
    <property type="project" value="UniProtKB-ARBA"/>
</dbReference>